<sequence>MSDTLFPCGQLLSAGLFTDQSPFEKRVLMCKKSKRPQKRYFFITKRQSGKVGTNMQEVNLIVQSKGGCGKTFCCASYAQYVAARAANQVEVHCYDTDTSNRTLSRYKPLHVQVINILTRDNNVDIRNFDGLVEQFLEKDGIGIVDTGSNTFIPLMSYIAENNIAELLRESGVRLILHVPIEGGQAQVDCIESLGRILNDVDAEVVVWLNEFHGAVENAGKPFEQFGVYQKHKDRIIGIVRVEKRNPDTYGKDIEQMTKLHLTFDEVDATTEMTFMPKQRLRNVKRDLFSKLESLPVMANTLNGGDDGK</sequence>
<name>C6M769_NEISI</name>
<organism evidence="1 2">
    <name type="scientific">Neisseria sicca ATCC 29256</name>
    <dbReference type="NCBI Taxonomy" id="547045"/>
    <lineage>
        <taxon>Bacteria</taxon>
        <taxon>Pseudomonadati</taxon>
        <taxon>Pseudomonadota</taxon>
        <taxon>Betaproteobacteria</taxon>
        <taxon>Neisseriales</taxon>
        <taxon>Neisseriaceae</taxon>
        <taxon>Neisseria</taxon>
    </lineage>
</organism>
<accession>C6M769</accession>
<proteinExistence type="predicted"/>
<dbReference type="Proteomes" id="UP000005365">
    <property type="component" value="Unassembled WGS sequence"/>
</dbReference>
<reference evidence="1" key="1">
    <citation type="submission" date="2009-07" db="EMBL/GenBank/DDBJ databases">
        <authorList>
            <person name="Weinstock G."/>
            <person name="Sodergren E."/>
            <person name="Clifton S."/>
            <person name="Fulton L."/>
            <person name="Fulton B."/>
            <person name="Courtney L."/>
            <person name="Fronick C."/>
            <person name="Harrison M."/>
            <person name="Strong C."/>
            <person name="Farmer C."/>
            <person name="Delahaunty K."/>
            <person name="Markovic C."/>
            <person name="Hall O."/>
            <person name="Minx P."/>
            <person name="Tomlinson C."/>
            <person name="Mitreva M."/>
            <person name="Nelson J."/>
            <person name="Hou S."/>
            <person name="Wollam A."/>
            <person name="Pepin K.H."/>
            <person name="Johnson M."/>
            <person name="Bhonagiri V."/>
            <person name="Nash W.E."/>
            <person name="Warren W."/>
            <person name="Chinwalla A."/>
            <person name="Mardis E.R."/>
            <person name="Wilson R.K."/>
        </authorList>
    </citation>
    <scope>NUCLEOTIDE SEQUENCE [LARGE SCALE GENOMIC DNA]</scope>
    <source>
        <strain evidence="1">ATCC 29256</strain>
    </source>
</reference>
<dbReference type="InterPro" id="IPR027417">
    <property type="entry name" value="P-loop_NTPase"/>
</dbReference>
<dbReference type="SUPFAM" id="SSF52540">
    <property type="entry name" value="P-loop containing nucleoside triphosphate hydrolases"/>
    <property type="match status" value="1"/>
</dbReference>
<comment type="caution">
    <text evidence="1">The sequence shown here is derived from an EMBL/GenBank/DDBJ whole genome shotgun (WGS) entry which is preliminary data.</text>
</comment>
<dbReference type="eggNOG" id="COG1192">
    <property type="taxonomic scope" value="Bacteria"/>
</dbReference>
<gene>
    <name evidence="1" type="ORF">NEISICOT_02376</name>
</gene>
<evidence type="ECO:0000313" key="1">
    <source>
        <dbReference type="EMBL" id="EET43792.1"/>
    </source>
</evidence>
<dbReference type="EMBL" id="ACKO02000015">
    <property type="protein sequence ID" value="EET43792.1"/>
    <property type="molecule type" value="Genomic_DNA"/>
</dbReference>
<dbReference type="AlphaFoldDB" id="C6M769"/>
<evidence type="ECO:0000313" key="2">
    <source>
        <dbReference type="Proteomes" id="UP000005365"/>
    </source>
</evidence>
<keyword evidence="2" id="KW-1185">Reference proteome</keyword>
<protein>
    <submittedName>
        <fullName evidence="1">Conjugal transfer protein TraL</fullName>
    </submittedName>
</protein>
<dbReference type="Gene3D" id="3.40.50.300">
    <property type="entry name" value="P-loop containing nucleotide triphosphate hydrolases"/>
    <property type="match status" value="1"/>
</dbReference>